<keyword evidence="6 8" id="KW-0378">Hydrolase</keyword>
<dbReference type="InterPro" id="IPR036866">
    <property type="entry name" value="RibonucZ/Hydroxyglut_hydro"/>
</dbReference>
<organism evidence="10 11">
    <name type="scientific">Desulforhabdus amnigena</name>
    <dbReference type="NCBI Taxonomy" id="40218"/>
    <lineage>
        <taxon>Bacteria</taxon>
        <taxon>Pseudomonadati</taxon>
        <taxon>Thermodesulfobacteriota</taxon>
        <taxon>Syntrophobacteria</taxon>
        <taxon>Syntrophobacterales</taxon>
        <taxon>Syntrophobacteraceae</taxon>
        <taxon>Desulforhabdus</taxon>
    </lineage>
</organism>
<accession>A0A9W6FS82</accession>
<evidence type="ECO:0000259" key="9">
    <source>
        <dbReference type="Pfam" id="PF12706"/>
    </source>
</evidence>
<protein>
    <recommendedName>
        <fullName evidence="8">Ribonuclease Z</fullName>
        <shortName evidence="8">RNase Z</shortName>
        <ecNumber evidence="8">3.1.26.11</ecNumber>
    </recommendedName>
    <alternativeName>
        <fullName evidence="8">tRNA 3 endonuclease</fullName>
    </alternativeName>
    <alternativeName>
        <fullName evidence="8">tRNase Z</fullName>
    </alternativeName>
</protein>
<evidence type="ECO:0000313" key="11">
    <source>
        <dbReference type="Proteomes" id="UP001144372"/>
    </source>
</evidence>
<dbReference type="Gene3D" id="3.60.15.10">
    <property type="entry name" value="Ribonuclease Z/Hydroxyacylglutathione hydrolase-like"/>
    <property type="match status" value="1"/>
</dbReference>
<comment type="function">
    <text evidence="8">Zinc phosphodiesterase, which displays some tRNA 3'-processing endonuclease activity. Probably involved in tRNA maturation, by removing a 3'-trailer from precursor tRNA.</text>
</comment>
<feature type="binding site" evidence="8">
    <location>
        <position position="258"/>
    </location>
    <ligand>
        <name>Zn(2+)</name>
        <dbReference type="ChEBI" id="CHEBI:29105"/>
        <label>2</label>
        <note>catalytic</note>
    </ligand>
</feature>
<feature type="binding site" evidence="8">
    <location>
        <position position="54"/>
    </location>
    <ligand>
        <name>Zn(2+)</name>
        <dbReference type="ChEBI" id="CHEBI:29105"/>
        <label>2</label>
        <note>catalytic</note>
    </ligand>
</feature>
<evidence type="ECO:0000256" key="3">
    <source>
        <dbReference type="ARBA" id="ARBA00022722"/>
    </source>
</evidence>
<sequence>MPMPYRLLASMAARIDGRIYLFDAGEGTQLGWKKARLGYRGLHVIAVTHLHADHCLGIPGLMMLRSQMDSPPPLTIIGPPGIEEFIQLNRKALEFHVNYPVLFVEWNEDAPEMAYEDEAVRIFWHPLQHTRFCLGYRLEERDRPGKFNARRAESLGIPQGPLWGKLQRGETVLTETGKEISPEQVLGPPRPGRRLAYVVDTLPVKGIYRLCKDTDIAFMEGMFLPEDAQHADAKGHMTVTDAARIAGRAGVKQAVLTHISPRYHDEDLERLEAAAKERFEKVSIGRDLDTYSVALKP</sequence>
<evidence type="ECO:0000256" key="1">
    <source>
        <dbReference type="ARBA" id="ARBA00011738"/>
    </source>
</evidence>
<feature type="binding site" evidence="8">
    <location>
        <position position="53"/>
    </location>
    <ligand>
        <name>Zn(2+)</name>
        <dbReference type="ChEBI" id="CHEBI:29105"/>
        <label>2</label>
        <note>catalytic</note>
    </ligand>
</feature>
<dbReference type="EC" id="3.1.26.11" evidence="8"/>
<feature type="binding site" evidence="8">
    <location>
        <position position="200"/>
    </location>
    <ligand>
        <name>Zn(2+)</name>
        <dbReference type="ChEBI" id="CHEBI:29105"/>
        <label>1</label>
        <note>catalytic</note>
    </ligand>
</feature>
<comment type="similarity">
    <text evidence="8">Belongs to the RNase Z family.</text>
</comment>
<keyword evidence="2 8" id="KW-0819">tRNA processing</keyword>
<feature type="binding site" evidence="8">
    <location>
        <position position="129"/>
    </location>
    <ligand>
        <name>Zn(2+)</name>
        <dbReference type="ChEBI" id="CHEBI:29105"/>
        <label>1</label>
        <note>catalytic</note>
    </ligand>
</feature>
<dbReference type="GO" id="GO:0008270">
    <property type="term" value="F:zinc ion binding"/>
    <property type="evidence" value="ECO:0007669"/>
    <property type="project" value="UniProtKB-UniRule"/>
</dbReference>
<dbReference type="NCBIfam" id="NF000801">
    <property type="entry name" value="PRK00055.1-3"/>
    <property type="match status" value="1"/>
</dbReference>
<evidence type="ECO:0000256" key="2">
    <source>
        <dbReference type="ARBA" id="ARBA00022694"/>
    </source>
</evidence>
<dbReference type="GO" id="GO:0042781">
    <property type="term" value="F:3'-tRNA processing endoribonuclease activity"/>
    <property type="evidence" value="ECO:0007669"/>
    <property type="project" value="UniProtKB-UniRule"/>
</dbReference>
<dbReference type="EMBL" id="BSDR01000001">
    <property type="protein sequence ID" value="GLI34322.1"/>
    <property type="molecule type" value="Genomic_DNA"/>
</dbReference>
<proteinExistence type="inferred from homology"/>
<evidence type="ECO:0000256" key="7">
    <source>
        <dbReference type="ARBA" id="ARBA00022833"/>
    </source>
</evidence>
<comment type="caution">
    <text evidence="10">The sequence shown here is derived from an EMBL/GenBank/DDBJ whole genome shotgun (WGS) entry which is preliminary data.</text>
</comment>
<dbReference type="PANTHER" id="PTHR46018:SF2">
    <property type="entry name" value="ZINC PHOSPHODIESTERASE ELAC PROTEIN 1"/>
    <property type="match status" value="1"/>
</dbReference>
<feature type="binding site" evidence="8">
    <location>
        <position position="49"/>
    </location>
    <ligand>
        <name>Zn(2+)</name>
        <dbReference type="ChEBI" id="CHEBI:29105"/>
        <label>1</label>
        <note>catalytic</note>
    </ligand>
</feature>
<dbReference type="Proteomes" id="UP001144372">
    <property type="component" value="Unassembled WGS sequence"/>
</dbReference>
<dbReference type="InterPro" id="IPR013471">
    <property type="entry name" value="RNase_Z/BN"/>
</dbReference>
<dbReference type="SUPFAM" id="SSF56281">
    <property type="entry name" value="Metallo-hydrolase/oxidoreductase"/>
    <property type="match status" value="1"/>
</dbReference>
<name>A0A9W6FS82_9BACT</name>
<gene>
    <name evidence="8 10" type="primary">rnz</name>
    <name evidence="10" type="ORF">DAMNIGENAA_17550</name>
</gene>
<feature type="binding site" evidence="8">
    <location>
        <position position="51"/>
    </location>
    <ligand>
        <name>Zn(2+)</name>
        <dbReference type="ChEBI" id="CHEBI:29105"/>
        <label>1</label>
        <note>catalytic</note>
    </ligand>
</feature>
<comment type="catalytic activity">
    <reaction evidence="8">
        <text>Endonucleolytic cleavage of RNA, removing extra 3' nucleotides from tRNA precursor, generating 3' termini of tRNAs. A 3'-hydroxy group is left at the tRNA terminus and a 5'-phosphoryl group is left at the trailer molecule.</text>
        <dbReference type="EC" id="3.1.26.11"/>
    </reaction>
</comment>
<evidence type="ECO:0000256" key="6">
    <source>
        <dbReference type="ARBA" id="ARBA00022801"/>
    </source>
</evidence>
<keyword evidence="4 8" id="KW-0479">Metal-binding</keyword>
<keyword evidence="3 8" id="KW-0540">Nuclease</keyword>
<evidence type="ECO:0000256" key="5">
    <source>
        <dbReference type="ARBA" id="ARBA00022759"/>
    </source>
</evidence>
<keyword evidence="11" id="KW-1185">Reference proteome</keyword>
<feature type="domain" description="Metallo-beta-lactamase" evidence="9">
    <location>
        <begin position="190"/>
        <end position="259"/>
    </location>
</feature>
<dbReference type="PANTHER" id="PTHR46018">
    <property type="entry name" value="ZINC PHOSPHODIESTERASE ELAC PROTEIN 1"/>
    <property type="match status" value="1"/>
</dbReference>
<dbReference type="InterPro" id="IPR001279">
    <property type="entry name" value="Metallo-B-lactamas"/>
</dbReference>
<dbReference type="AlphaFoldDB" id="A0A9W6FS82"/>
<comment type="subunit">
    <text evidence="1 8">Homodimer.</text>
</comment>
<comment type="cofactor">
    <cofactor evidence="8">
        <name>Zn(2+)</name>
        <dbReference type="ChEBI" id="CHEBI:29105"/>
    </cofactor>
    <text evidence="8">Binds 2 Zn(2+) ions.</text>
</comment>
<feature type="active site" description="Proton acceptor" evidence="8">
    <location>
        <position position="53"/>
    </location>
</feature>
<evidence type="ECO:0000313" key="10">
    <source>
        <dbReference type="EMBL" id="GLI34322.1"/>
    </source>
</evidence>
<evidence type="ECO:0000256" key="8">
    <source>
        <dbReference type="HAMAP-Rule" id="MF_01818"/>
    </source>
</evidence>
<dbReference type="CDD" id="cd07717">
    <property type="entry name" value="RNaseZ_ZiPD-like_MBL-fold"/>
    <property type="match status" value="1"/>
</dbReference>
<dbReference type="Pfam" id="PF12706">
    <property type="entry name" value="Lactamase_B_2"/>
    <property type="match status" value="2"/>
</dbReference>
<keyword evidence="7 8" id="KW-0862">Zinc</keyword>
<dbReference type="HAMAP" id="MF_01818">
    <property type="entry name" value="RNase_Z_BN"/>
    <property type="match status" value="1"/>
</dbReference>
<reference evidence="10" key="1">
    <citation type="submission" date="2022-12" db="EMBL/GenBank/DDBJ databases">
        <title>Reference genome sequencing for broad-spectrum identification of bacterial and archaeal isolates by mass spectrometry.</title>
        <authorList>
            <person name="Sekiguchi Y."/>
            <person name="Tourlousse D.M."/>
        </authorList>
    </citation>
    <scope>NUCLEOTIDE SEQUENCE</scope>
    <source>
        <strain evidence="10">ASRB1</strain>
    </source>
</reference>
<dbReference type="NCBIfam" id="TIGR02651">
    <property type="entry name" value="RNase_Z"/>
    <property type="match status" value="1"/>
</dbReference>
<keyword evidence="5 8" id="KW-0255">Endonuclease</keyword>
<feature type="domain" description="Metallo-beta-lactamase" evidence="9">
    <location>
        <begin position="20"/>
        <end position="139"/>
    </location>
</feature>
<evidence type="ECO:0000256" key="4">
    <source>
        <dbReference type="ARBA" id="ARBA00022723"/>
    </source>
</evidence>
<feature type="binding site" evidence="8">
    <location>
        <position position="200"/>
    </location>
    <ligand>
        <name>Zn(2+)</name>
        <dbReference type="ChEBI" id="CHEBI:29105"/>
        <label>2</label>
        <note>catalytic</note>
    </ligand>
</feature>